<dbReference type="GO" id="GO:0004640">
    <property type="term" value="F:phosphoribosylanthranilate isomerase activity"/>
    <property type="evidence" value="ECO:0007669"/>
    <property type="project" value="TreeGrafter"/>
</dbReference>
<keyword evidence="4 9" id="KW-0028">Amino-acid biosynthesis</keyword>
<feature type="domain" description="Indole-3-glycerol phosphate synthase" evidence="10">
    <location>
        <begin position="243"/>
        <end position="290"/>
    </location>
</feature>
<keyword evidence="8 9" id="KW-0456">Lyase</keyword>
<evidence type="ECO:0000256" key="6">
    <source>
        <dbReference type="ARBA" id="ARBA00022822"/>
    </source>
</evidence>
<dbReference type="FunFam" id="3.20.20.70:FF:000024">
    <property type="entry name" value="Indole-3-glycerol phosphate synthase"/>
    <property type="match status" value="1"/>
</dbReference>
<dbReference type="RefSeq" id="WP_082431226.1">
    <property type="nucleotide sequence ID" value="NZ_BLYL01000006.1"/>
</dbReference>
<dbReference type="PROSITE" id="PS00614">
    <property type="entry name" value="IGPS"/>
    <property type="match status" value="1"/>
</dbReference>
<evidence type="ECO:0000313" key="12">
    <source>
        <dbReference type="Proteomes" id="UP000660047"/>
    </source>
</evidence>
<evidence type="ECO:0000256" key="7">
    <source>
        <dbReference type="ARBA" id="ARBA00023141"/>
    </source>
</evidence>
<dbReference type="GO" id="GO:0004425">
    <property type="term" value="F:indole-3-glycerol-phosphate synthase activity"/>
    <property type="evidence" value="ECO:0007669"/>
    <property type="project" value="UniProtKB-UniRule"/>
</dbReference>
<reference evidence="11" key="1">
    <citation type="submission" date="2020-06" db="EMBL/GenBank/DDBJ databases">
        <title>Characterization of fructooligosaccharide metabolism and fructooligosaccharide-degrading enzymes in human commensal butyrate producers.</title>
        <authorList>
            <person name="Tanno H."/>
            <person name="Fujii T."/>
            <person name="Hirano K."/>
            <person name="Maeno S."/>
            <person name="Tonozuka T."/>
            <person name="Sakamoto M."/>
            <person name="Ohkuma M."/>
            <person name="Tochio T."/>
            <person name="Endo A."/>
        </authorList>
    </citation>
    <scope>NUCLEOTIDE SEQUENCE</scope>
    <source>
        <strain evidence="11">JCM 31265</strain>
    </source>
</reference>
<comment type="pathway">
    <text evidence="2 9">Amino-acid biosynthesis; L-tryptophan biosynthesis; L-tryptophan from chorismate: step 4/5.</text>
</comment>
<comment type="similarity">
    <text evidence="3 9">Belongs to the TrpC family.</text>
</comment>
<dbReference type="InterPro" id="IPR011060">
    <property type="entry name" value="RibuloseP-bd_barrel"/>
</dbReference>
<organism evidence="11 12">
    <name type="scientific">Coprococcus eutactus</name>
    <dbReference type="NCBI Taxonomy" id="33043"/>
    <lineage>
        <taxon>Bacteria</taxon>
        <taxon>Bacillati</taxon>
        <taxon>Bacillota</taxon>
        <taxon>Clostridia</taxon>
        <taxon>Lachnospirales</taxon>
        <taxon>Lachnospiraceae</taxon>
        <taxon>Coprococcus</taxon>
    </lineage>
</organism>
<evidence type="ECO:0000256" key="8">
    <source>
        <dbReference type="ARBA" id="ARBA00023239"/>
    </source>
</evidence>
<dbReference type="PANTHER" id="PTHR22854">
    <property type="entry name" value="TRYPTOPHAN BIOSYNTHESIS PROTEIN"/>
    <property type="match status" value="1"/>
</dbReference>
<feature type="domain" description="Indole-3-glycerol phosphate synthase" evidence="10">
    <location>
        <begin position="3"/>
        <end position="220"/>
    </location>
</feature>
<dbReference type="EC" id="4.1.1.48" evidence="9"/>
<dbReference type="InterPro" id="IPR045186">
    <property type="entry name" value="Indole-3-glycerol_P_synth"/>
</dbReference>
<dbReference type="InterPro" id="IPR013785">
    <property type="entry name" value="Aldolase_TIM"/>
</dbReference>
<dbReference type="InterPro" id="IPR001468">
    <property type="entry name" value="Indole-3-GlycerolPSynthase_CS"/>
</dbReference>
<dbReference type="CDD" id="cd00331">
    <property type="entry name" value="IGPS"/>
    <property type="match status" value="1"/>
</dbReference>
<comment type="caution">
    <text evidence="11">The sequence shown here is derived from an EMBL/GenBank/DDBJ whole genome shotgun (WGS) entry which is preliminary data.</text>
</comment>
<gene>
    <name evidence="9 11" type="primary">trpC</name>
    <name evidence="11" type="ORF">COEU31_12660</name>
</gene>
<dbReference type="NCBIfam" id="NF001377">
    <property type="entry name" value="PRK00278.2-4"/>
    <property type="match status" value="1"/>
</dbReference>
<dbReference type="HAMAP" id="MF_00134_B">
    <property type="entry name" value="IGPS_B"/>
    <property type="match status" value="1"/>
</dbReference>
<protein>
    <recommendedName>
        <fullName evidence="9">Indole-3-glycerol phosphate synthase</fullName>
        <shortName evidence="9">IGPS</shortName>
        <ecNumber evidence="9">4.1.1.48</ecNumber>
    </recommendedName>
</protein>
<dbReference type="PANTHER" id="PTHR22854:SF2">
    <property type="entry name" value="INDOLE-3-GLYCEROL-PHOSPHATE SYNTHASE"/>
    <property type="match status" value="1"/>
</dbReference>
<evidence type="ECO:0000256" key="3">
    <source>
        <dbReference type="ARBA" id="ARBA00008737"/>
    </source>
</evidence>
<dbReference type="Pfam" id="PF00218">
    <property type="entry name" value="IGPS"/>
    <property type="match status" value="2"/>
</dbReference>
<keyword evidence="5 9" id="KW-0210">Decarboxylase</keyword>
<proteinExistence type="inferred from homology"/>
<dbReference type="InterPro" id="IPR013798">
    <property type="entry name" value="Indole-3-glycerol_P_synth_dom"/>
</dbReference>
<keyword evidence="7 9" id="KW-0057">Aromatic amino acid biosynthesis</keyword>
<dbReference type="EMBL" id="BLYL01000006">
    <property type="protein sequence ID" value="GFO94220.1"/>
    <property type="molecule type" value="Genomic_DNA"/>
</dbReference>
<keyword evidence="6 9" id="KW-0822">Tryptophan biosynthesis</keyword>
<evidence type="ECO:0000256" key="5">
    <source>
        <dbReference type="ARBA" id="ARBA00022793"/>
    </source>
</evidence>
<evidence type="ECO:0000256" key="2">
    <source>
        <dbReference type="ARBA" id="ARBA00004696"/>
    </source>
</evidence>
<dbReference type="AlphaFoldDB" id="A0AAI9NYN8"/>
<evidence type="ECO:0000313" key="11">
    <source>
        <dbReference type="EMBL" id="GFO94220.1"/>
    </source>
</evidence>
<comment type="catalytic activity">
    <reaction evidence="1 9">
        <text>1-(2-carboxyphenylamino)-1-deoxy-D-ribulose 5-phosphate + H(+) = (1S,2R)-1-C-(indol-3-yl)glycerol 3-phosphate + CO2 + H2O</text>
        <dbReference type="Rhea" id="RHEA:23476"/>
        <dbReference type="ChEBI" id="CHEBI:15377"/>
        <dbReference type="ChEBI" id="CHEBI:15378"/>
        <dbReference type="ChEBI" id="CHEBI:16526"/>
        <dbReference type="ChEBI" id="CHEBI:58613"/>
        <dbReference type="ChEBI" id="CHEBI:58866"/>
        <dbReference type="EC" id="4.1.1.48"/>
    </reaction>
</comment>
<dbReference type="Gene3D" id="3.20.20.70">
    <property type="entry name" value="Aldolase class I"/>
    <property type="match status" value="1"/>
</dbReference>
<name>A0AAI9NYN8_9FIRM</name>
<evidence type="ECO:0000259" key="10">
    <source>
        <dbReference type="Pfam" id="PF00218"/>
    </source>
</evidence>
<evidence type="ECO:0000256" key="4">
    <source>
        <dbReference type="ARBA" id="ARBA00022605"/>
    </source>
</evidence>
<sequence length="294" mass="32405">MILDEIDAKTKERVAEQKKKVPLEEMKRQALDIVARETDNGSSPYSKFPFRDNLAADGISFICEVKKASPSKGLIAPDFPYVEIAKEYEAAGASAISVLTEPFYFQGSNQFLMDIKKEVNIPLLRKDFTVDEYMIYEAKVIGASAVLLICAILDDEQLGLYLQLAHELGMSALVEAHDEDEVRRAIACGAGIIGVNNRDLRTFTVDIMNSVRLRKLIPDTVPATHMGTEVPVTDTGAAADTLAPQKMVYVSESGIKAKEDIDRLKANGTDAVLIGETFMRSPDKKKLFAELRGE</sequence>
<dbReference type="Proteomes" id="UP000660047">
    <property type="component" value="Unassembled WGS sequence"/>
</dbReference>
<evidence type="ECO:0000256" key="9">
    <source>
        <dbReference type="HAMAP-Rule" id="MF_00134"/>
    </source>
</evidence>
<accession>A0AAI9NYN8</accession>
<dbReference type="GO" id="GO:0000162">
    <property type="term" value="P:L-tryptophan biosynthetic process"/>
    <property type="evidence" value="ECO:0007669"/>
    <property type="project" value="UniProtKB-UniRule"/>
</dbReference>
<evidence type="ECO:0000256" key="1">
    <source>
        <dbReference type="ARBA" id="ARBA00001633"/>
    </source>
</evidence>
<dbReference type="SUPFAM" id="SSF51366">
    <property type="entry name" value="Ribulose-phoshate binding barrel"/>
    <property type="match status" value="1"/>
</dbReference>